<keyword evidence="1" id="KW-0812">Transmembrane</keyword>
<protein>
    <submittedName>
        <fullName evidence="2">Uncharacterized protein</fullName>
    </submittedName>
</protein>
<keyword evidence="1" id="KW-1133">Transmembrane helix</keyword>
<accession>A0A0H2S080</accession>
<evidence type="ECO:0000313" key="2">
    <source>
        <dbReference type="EMBL" id="KLO15158.1"/>
    </source>
</evidence>
<proteinExistence type="predicted"/>
<dbReference type="Proteomes" id="UP000053477">
    <property type="component" value="Unassembled WGS sequence"/>
</dbReference>
<feature type="transmembrane region" description="Helical" evidence="1">
    <location>
        <begin position="169"/>
        <end position="189"/>
    </location>
</feature>
<dbReference type="EMBL" id="KQ085933">
    <property type="protein sequence ID" value="KLO15158.1"/>
    <property type="molecule type" value="Genomic_DNA"/>
</dbReference>
<feature type="transmembrane region" description="Helical" evidence="1">
    <location>
        <begin position="140"/>
        <end position="157"/>
    </location>
</feature>
<feature type="transmembrane region" description="Helical" evidence="1">
    <location>
        <begin position="106"/>
        <end position="128"/>
    </location>
</feature>
<sequence length="267" mass="29637">MLAQIPSSVLDLLPPSSATGDSRRSCARVFSLLLASVFMIHSSDGLPSPSHGYCVASAAPVGVCTASLLDQAFQKHADGFDLPLRYFIKYHEVFEPVDEVFHPSALQLHVALLALHFFGPMLSVALLCHAFFPALRLFRAVLHALVRVVLFFARSSIRSPFVLVKLFFLKAHLIAYSLIFLTLCMACSADREAIIFMMHTGNRVALPTRTLPFGIDFIRYNSEMLAYAEKFGYKLLNALTSRYGTRIAHDVLRRTPVQVLLVYCGAV</sequence>
<feature type="non-terminal residue" evidence="2">
    <location>
        <position position="267"/>
    </location>
</feature>
<dbReference type="AlphaFoldDB" id="A0A0H2S080"/>
<name>A0A0H2S080_9AGAM</name>
<evidence type="ECO:0000256" key="1">
    <source>
        <dbReference type="SAM" id="Phobius"/>
    </source>
</evidence>
<organism evidence="2 3">
    <name type="scientific">Schizopora paradoxa</name>
    <dbReference type="NCBI Taxonomy" id="27342"/>
    <lineage>
        <taxon>Eukaryota</taxon>
        <taxon>Fungi</taxon>
        <taxon>Dikarya</taxon>
        <taxon>Basidiomycota</taxon>
        <taxon>Agaricomycotina</taxon>
        <taxon>Agaricomycetes</taxon>
        <taxon>Hymenochaetales</taxon>
        <taxon>Schizoporaceae</taxon>
        <taxon>Schizopora</taxon>
    </lineage>
</organism>
<reference evidence="2 3" key="1">
    <citation type="submission" date="2015-04" db="EMBL/GenBank/DDBJ databases">
        <title>Complete genome sequence of Schizopora paradoxa KUC8140, a cosmopolitan wood degrader in East Asia.</title>
        <authorList>
            <consortium name="DOE Joint Genome Institute"/>
            <person name="Min B."/>
            <person name="Park H."/>
            <person name="Jang Y."/>
            <person name="Kim J.-J."/>
            <person name="Kim K.H."/>
            <person name="Pangilinan J."/>
            <person name="Lipzen A."/>
            <person name="Riley R."/>
            <person name="Grigoriev I.V."/>
            <person name="Spatafora J.W."/>
            <person name="Choi I.-G."/>
        </authorList>
    </citation>
    <scope>NUCLEOTIDE SEQUENCE [LARGE SCALE GENOMIC DNA]</scope>
    <source>
        <strain evidence="2 3">KUC8140</strain>
    </source>
</reference>
<gene>
    <name evidence="2" type="ORF">SCHPADRAFT_275617</name>
</gene>
<keyword evidence="3" id="KW-1185">Reference proteome</keyword>
<dbReference type="InParanoid" id="A0A0H2S080"/>
<keyword evidence="1" id="KW-0472">Membrane</keyword>
<evidence type="ECO:0000313" key="3">
    <source>
        <dbReference type="Proteomes" id="UP000053477"/>
    </source>
</evidence>